<reference evidence="11 12" key="1">
    <citation type="submission" date="2018-10" db="EMBL/GenBank/DDBJ databases">
        <title>Co-occurring genomic capacity for anaerobic methane metabolism and dissimilatory sulfite reduction discovered in the Korarchaeota.</title>
        <authorList>
            <person name="Mckay L.J."/>
            <person name="Dlakic M."/>
            <person name="Fields M.W."/>
            <person name="Delmont T.O."/>
            <person name="Eren A.M."/>
            <person name="Jay Z.J."/>
            <person name="Klingelsmith K.B."/>
            <person name="Rusch D.B."/>
            <person name="Inskeep W.P."/>
        </authorList>
    </citation>
    <scope>NUCLEOTIDE SEQUENCE [LARGE SCALE GENOMIC DNA]</scope>
    <source>
        <strain evidence="11 12">MDKW</strain>
    </source>
</reference>
<protein>
    <recommendedName>
        <fullName evidence="2">polynucleotide 5'-hydroxyl-kinase</fullName>
        <ecNumber evidence="2">2.7.1.78</ecNumber>
    </recommendedName>
</protein>
<sequence length="427" mass="47482">MKKLKISWFPKILMESSELNEIELSLNAGKSLILNSPAEIKVISGDVEIWGASISSEIRIEERKIPLLIESISNSRLLIRSKFHPAETKIPDSWREVEKSVDSGITIFIGASDSGKSSIIAYLANKLVARGLRVGIVDSDIGQKDIGPVGTISSAVFSDLPIIPWLKEPDKMYFIGDKTPRGHLLPMVVGVRMLADMTKADAILVNTTGYVSDDAAVELKLRKIENLRPDRVVGIDDGSLGDLLSRIPPYVKKIRIRAPDEIRKKGVAERMERRRINIGRYLNNSDQVELDINSLFIQWSPLGGGNIGNETLEFLSKELGVRAICGHEGPSFVYLLTESCPDAERIRKIEMLTGKRMKTEAVSDYMNLYVGLLDEQGLCEGVGLLKGISEGKIRVLTKCEKRPSGLRFGFIKFSDQGFEIGRRRVCR</sequence>
<dbReference type="AlphaFoldDB" id="A0A429GG09"/>
<evidence type="ECO:0000313" key="12">
    <source>
        <dbReference type="Proteomes" id="UP000277582"/>
    </source>
</evidence>
<dbReference type="Gene3D" id="3.40.50.300">
    <property type="entry name" value="P-loop containing nucleotide triphosphate hydrolases"/>
    <property type="match status" value="1"/>
</dbReference>
<dbReference type="GO" id="GO:0005524">
    <property type="term" value="F:ATP binding"/>
    <property type="evidence" value="ECO:0007669"/>
    <property type="project" value="UniProtKB-KW"/>
</dbReference>
<gene>
    <name evidence="11" type="ORF">D6D85_13155</name>
</gene>
<dbReference type="EMBL" id="RCOS01000146">
    <property type="protein sequence ID" value="RSN72574.1"/>
    <property type="molecule type" value="Genomic_DNA"/>
</dbReference>
<dbReference type="Proteomes" id="UP000277582">
    <property type="component" value="Unassembled WGS sequence"/>
</dbReference>
<keyword evidence="12" id="KW-1185">Reference proteome</keyword>
<keyword evidence="6" id="KW-0067">ATP-binding</keyword>
<evidence type="ECO:0000256" key="7">
    <source>
        <dbReference type="ARBA" id="ARBA00024737"/>
    </source>
</evidence>
<organism evidence="11 12">
    <name type="scientific">Candidatus Methanodesulfokora washburnensis</name>
    <dbReference type="NCBI Taxonomy" id="2478471"/>
    <lineage>
        <taxon>Archaea</taxon>
        <taxon>Thermoproteota</taxon>
        <taxon>Candidatus Korarchaeia</taxon>
        <taxon>Candidatus Korarchaeia incertae sedis</taxon>
        <taxon>Candidatus Methanodesulfokora</taxon>
    </lineage>
</organism>
<evidence type="ECO:0000256" key="5">
    <source>
        <dbReference type="ARBA" id="ARBA00022777"/>
    </source>
</evidence>
<comment type="cofactor">
    <cofactor evidence="1">
        <name>a divalent metal cation</name>
        <dbReference type="ChEBI" id="CHEBI:60240"/>
    </cofactor>
</comment>
<accession>A0A429GG09</accession>
<keyword evidence="3" id="KW-0808">Transferase</keyword>
<feature type="domain" description="Clp1 P-loop" evidence="10">
    <location>
        <begin position="110"/>
        <end position="283"/>
    </location>
</feature>
<dbReference type="GO" id="GO:0006396">
    <property type="term" value="P:RNA processing"/>
    <property type="evidence" value="ECO:0007669"/>
    <property type="project" value="InterPro"/>
</dbReference>
<proteinExistence type="predicted"/>
<evidence type="ECO:0000256" key="8">
    <source>
        <dbReference type="ARBA" id="ARBA00044641"/>
    </source>
</evidence>
<keyword evidence="4" id="KW-0547">Nucleotide-binding</keyword>
<evidence type="ECO:0000256" key="1">
    <source>
        <dbReference type="ARBA" id="ARBA00001968"/>
    </source>
</evidence>
<dbReference type="PANTHER" id="PTHR12755:SF3">
    <property type="entry name" value="POLYNUCLEOTIDE 5'-HYDROXYL-KINASE NOL9"/>
    <property type="match status" value="1"/>
</dbReference>
<name>A0A429GG09_9CREN</name>
<comment type="caution">
    <text evidence="11">The sequence shown here is derived from an EMBL/GenBank/DDBJ whole genome shotgun (WGS) entry which is preliminary data.</text>
</comment>
<comment type="catalytic activity">
    <reaction evidence="9">
        <text>a 5'-end dephospho-2'-deoxyribonucleoside-DNA + ATP = a 5'-end 5'-phospho-2'-deoxyribonucleoside-DNA + ADP + H(+)</text>
        <dbReference type="Rhea" id="RHEA:15669"/>
        <dbReference type="Rhea" id="RHEA-COMP:13180"/>
        <dbReference type="Rhea" id="RHEA-COMP:13184"/>
        <dbReference type="ChEBI" id="CHEBI:15378"/>
        <dbReference type="ChEBI" id="CHEBI:30616"/>
        <dbReference type="ChEBI" id="CHEBI:136412"/>
        <dbReference type="ChEBI" id="CHEBI:136416"/>
        <dbReference type="ChEBI" id="CHEBI:456216"/>
        <dbReference type="EC" id="2.7.1.78"/>
    </reaction>
</comment>
<evidence type="ECO:0000256" key="6">
    <source>
        <dbReference type="ARBA" id="ARBA00022840"/>
    </source>
</evidence>
<evidence type="ECO:0000256" key="2">
    <source>
        <dbReference type="ARBA" id="ARBA00012157"/>
    </source>
</evidence>
<evidence type="ECO:0000256" key="9">
    <source>
        <dbReference type="ARBA" id="ARBA00044673"/>
    </source>
</evidence>
<dbReference type="SUPFAM" id="SSF52540">
    <property type="entry name" value="P-loop containing nucleoside triphosphate hydrolases"/>
    <property type="match status" value="1"/>
</dbReference>
<dbReference type="Pfam" id="PF16575">
    <property type="entry name" value="CLP1_P"/>
    <property type="match status" value="1"/>
</dbReference>
<dbReference type="InterPro" id="IPR045116">
    <property type="entry name" value="Clp1/Grc3"/>
</dbReference>
<dbReference type="EC" id="2.7.1.78" evidence="2"/>
<keyword evidence="5" id="KW-0418">Kinase</keyword>
<evidence type="ECO:0000256" key="4">
    <source>
        <dbReference type="ARBA" id="ARBA00022741"/>
    </source>
</evidence>
<comment type="catalytic activity">
    <reaction evidence="8">
        <text>a 5'-end dephospho-ribonucleoside-RNA + ATP = a 5'-end 5'-phospho-ribonucleoside-RNA + ADP + H(+)</text>
        <dbReference type="Rhea" id="RHEA:54580"/>
        <dbReference type="Rhea" id="RHEA-COMP:13936"/>
        <dbReference type="Rhea" id="RHEA-COMP:15179"/>
        <dbReference type="ChEBI" id="CHEBI:15378"/>
        <dbReference type="ChEBI" id="CHEBI:30616"/>
        <dbReference type="ChEBI" id="CHEBI:138282"/>
        <dbReference type="ChEBI" id="CHEBI:138284"/>
        <dbReference type="ChEBI" id="CHEBI:456216"/>
        <dbReference type="EC" id="2.7.1.78"/>
    </reaction>
</comment>
<dbReference type="GO" id="GO:0051734">
    <property type="term" value="F:ATP-dependent polynucleotide 5'-hydroxyl-kinase activity"/>
    <property type="evidence" value="ECO:0007669"/>
    <property type="project" value="UniProtKB-EC"/>
</dbReference>
<dbReference type="PANTHER" id="PTHR12755">
    <property type="entry name" value="CLEAVAGE/POLYADENYLATION FACTOR IA SUBUNIT CLP1P"/>
    <property type="match status" value="1"/>
</dbReference>
<dbReference type="InterPro" id="IPR027417">
    <property type="entry name" value="P-loop_NTPase"/>
</dbReference>
<comment type="function">
    <text evidence="7">Polynucleotide kinase that can phosphorylate the 5'-hydroxyl groups of both single-stranded RNA (ssRNA) and single-stranded DNA (ssDNA). Exhibits a strong preference for ssRNA.</text>
</comment>
<evidence type="ECO:0000313" key="11">
    <source>
        <dbReference type="EMBL" id="RSN72574.1"/>
    </source>
</evidence>
<evidence type="ECO:0000259" key="10">
    <source>
        <dbReference type="Pfam" id="PF16575"/>
    </source>
</evidence>
<dbReference type="InterPro" id="IPR032319">
    <property type="entry name" value="CLP1_P"/>
</dbReference>
<evidence type="ECO:0000256" key="3">
    <source>
        <dbReference type="ARBA" id="ARBA00022679"/>
    </source>
</evidence>